<feature type="domain" description="RNase III" evidence="7">
    <location>
        <begin position="1456"/>
        <end position="1600"/>
    </location>
</feature>
<evidence type="ECO:0000313" key="8">
    <source>
        <dbReference type="EMBL" id="KAJ1922342.1"/>
    </source>
</evidence>
<dbReference type="Proteomes" id="UP001150538">
    <property type="component" value="Unassembled WGS sequence"/>
</dbReference>
<dbReference type="SUPFAM" id="SSF69065">
    <property type="entry name" value="RNase III domain-like"/>
    <property type="match status" value="2"/>
</dbReference>
<organism evidence="8 9">
    <name type="scientific">Mycoemilia scoparia</name>
    <dbReference type="NCBI Taxonomy" id="417184"/>
    <lineage>
        <taxon>Eukaryota</taxon>
        <taxon>Fungi</taxon>
        <taxon>Fungi incertae sedis</taxon>
        <taxon>Zoopagomycota</taxon>
        <taxon>Kickxellomycotina</taxon>
        <taxon>Kickxellomycetes</taxon>
        <taxon>Kickxellales</taxon>
        <taxon>Kickxellaceae</taxon>
        <taxon>Mycoemilia</taxon>
    </lineage>
</organism>
<name>A0A9W8A7V2_9FUNG</name>
<feature type="compositionally biased region" description="Basic and acidic residues" evidence="6">
    <location>
        <begin position="1058"/>
        <end position="1069"/>
    </location>
</feature>
<dbReference type="Gene3D" id="3.30.160.380">
    <property type="entry name" value="Dicer dimerisation domain"/>
    <property type="match status" value="1"/>
</dbReference>
<feature type="compositionally biased region" description="Polar residues" evidence="6">
    <location>
        <begin position="836"/>
        <end position="846"/>
    </location>
</feature>
<dbReference type="PANTHER" id="PTHR14950:SF37">
    <property type="entry name" value="ENDORIBONUCLEASE DICER"/>
    <property type="match status" value="1"/>
</dbReference>
<feature type="compositionally biased region" description="Basic and acidic residues" evidence="6">
    <location>
        <begin position="2033"/>
        <end position="2045"/>
    </location>
</feature>
<dbReference type="Pfam" id="PF03368">
    <property type="entry name" value="Dicer_dimer"/>
    <property type="match status" value="1"/>
</dbReference>
<evidence type="ECO:0000256" key="5">
    <source>
        <dbReference type="ARBA" id="ARBA00022840"/>
    </source>
</evidence>
<dbReference type="CDD" id="cd00593">
    <property type="entry name" value="RIBOc"/>
    <property type="match status" value="2"/>
</dbReference>
<evidence type="ECO:0000256" key="2">
    <source>
        <dbReference type="ARBA" id="ARBA00022741"/>
    </source>
</evidence>
<keyword evidence="1" id="KW-0677">Repeat</keyword>
<feature type="domain" description="RNase III" evidence="7">
    <location>
        <begin position="1652"/>
        <end position="1829"/>
    </location>
</feature>
<dbReference type="Gene3D" id="1.10.1520.10">
    <property type="entry name" value="Ribonuclease III domain"/>
    <property type="match status" value="2"/>
</dbReference>
<evidence type="ECO:0000256" key="4">
    <source>
        <dbReference type="ARBA" id="ARBA00022806"/>
    </source>
</evidence>
<evidence type="ECO:0000256" key="6">
    <source>
        <dbReference type="SAM" id="MobiDB-lite"/>
    </source>
</evidence>
<keyword evidence="3" id="KW-0378">Hydrolase</keyword>
<keyword evidence="2" id="KW-0547">Nucleotide-binding</keyword>
<dbReference type="GO" id="GO:0004525">
    <property type="term" value="F:ribonuclease III activity"/>
    <property type="evidence" value="ECO:0007669"/>
    <property type="project" value="InterPro"/>
</dbReference>
<dbReference type="GO" id="GO:0005524">
    <property type="term" value="F:ATP binding"/>
    <property type="evidence" value="ECO:0007669"/>
    <property type="project" value="UniProtKB-KW"/>
</dbReference>
<proteinExistence type="predicted"/>
<keyword evidence="9" id="KW-1185">Reference proteome</keyword>
<dbReference type="SMART" id="SM00535">
    <property type="entry name" value="RIBOc"/>
    <property type="match status" value="2"/>
</dbReference>
<evidence type="ECO:0000259" key="7">
    <source>
        <dbReference type="PROSITE" id="PS50142"/>
    </source>
</evidence>
<feature type="compositionally biased region" description="Polar residues" evidence="6">
    <location>
        <begin position="1036"/>
        <end position="1045"/>
    </location>
</feature>
<feature type="region of interest" description="Disordered" evidence="6">
    <location>
        <begin position="20"/>
        <end position="39"/>
    </location>
</feature>
<reference evidence="8" key="1">
    <citation type="submission" date="2022-07" db="EMBL/GenBank/DDBJ databases">
        <title>Phylogenomic reconstructions and comparative analyses of Kickxellomycotina fungi.</title>
        <authorList>
            <person name="Reynolds N.K."/>
            <person name="Stajich J.E."/>
            <person name="Barry K."/>
            <person name="Grigoriev I.V."/>
            <person name="Crous P."/>
            <person name="Smith M.E."/>
        </authorList>
    </citation>
    <scope>NUCLEOTIDE SEQUENCE</scope>
    <source>
        <strain evidence="8">NBRC 100468</strain>
    </source>
</reference>
<keyword evidence="5" id="KW-0067">ATP-binding</keyword>
<evidence type="ECO:0000256" key="3">
    <source>
        <dbReference type="ARBA" id="ARBA00022801"/>
    </source>
</evidence>
<gene>
    <name evidence="8" type="primary">dcl1</name>
    <name evidence="8" type="ORF">H4219_000204</name>
</gene>
<feature type="compositionally biased region" description="Basic and acidic residues" evidence="6">
    <location>
        <begin position="854"/>
        <end position="865"/>
    </location>
</feature>
<feature type="region of interest" description="Disordered" evidence="6">
    <location>
        <begin position="2012"/>
        <end position="2045"/>
    </location>
</feature>
<dbReference type="PANTHER" id="PTHR14950">
    <property type="entry name" value="DICER-RELATED"/>
    <property type="match status" value="1"/>
</dbReference>
<sequence length="2045" mass="228619">MNFYNDSDEVNSESDMEIMPIFIPGHSGSNDDSDEEDVQVSKKIDENNFGPNTRNINNSFIKTPKALPVSINPFFSNPGGERRPSNYNNNNYQRRRMNSLSSRPIVHNQLNNQPKVFVDRNPFPSPLIKSRSAQAPVTQNNQLPGIDASVFEKKVYELALSENIIAVLESGVGAKISLLLIQKYVNNIKTRNIYEFEEPTHTKSTDKRGNLILLLSNADMVREQQASAIRQRCQCTVSTYPEGPQVMLWDRDIWTTQISASTVHIMSPEVVLHGLRSKYFGLAMFDLILLENCQEVSQLQLFRKILANFYDACPVSSRPRVFGCSKINSPPTETYLVDKDPNAPIVDVVQYGSSGDQEPTCLSIQLQGLEKLHPGCFLEVPAMLPSFIEDLGSLGADILWLIGVNESIQSLDEVDDSSQESVQDSETKRLILDMAQLQIDKYRNESAALIVCEQAQACAESTTSSQYLCLDDIESTLSPKLLALFKTVKDIISKSKSPKISVIVRNFTATVVIDKIFSSLPEFQDCASRVIPVIKERGLRPLGSLSTLKKSPSVQQKYVNGPMVSFAALGLEAHPYIQQCDFCIWFDFDLEKLPTSPLLKHTLNGKRARNILFASPSCDDGVLAIKTYGGTKERPKKPNSLADPKKVLANTIYGKPITDCTHYGVLSWMSDIINKWCEIVIVNQHSIAYLAFKKDIAEPPSKKECTPKKTPLINPNLFIRKPSVKSPSQRSESKDGKALVGISSSIFDAGERFSEAAEISTSPFISTYEAIFSDQSSISIPDSEYSTDRPSCGHSNNPFLNLGKATSTFPDPINSNPFLTDSPGAMGSSKRRKLSESSIGNKQEQNGGLVPRANNKDEEFPEKADTSAYVTSDGIVLVVDTTIDSNSTYTVPNTNIILDFSNSMRLYHEYIQKLPPKDNVPQTVNYTCEDGLEGFSGTIMLENEYGKYKFTGPDMKQKLLARRAACFVALRYLHKKGYISDTLKQFSKFKSTKESSSPESNSNTSINKSNKSRVNPASEKAISSVLEGLNEDLGQVSHTPPTTNGDSNGKLKKKRSKKDSNIDDSKDAGENEQDYGSKKSMRAFSILPKGPTDSSKKEKSGVRELATYYPEVLNTDVPVAWPATFYTYVLDLKKYPNFPSTEIMMLSRNRMPDGISVPLNIGEAIVDITPTFNNIIHLTRSSVETLCDYMKMVLRFIINKFYKSNPDLVNILFSPLSRGENGTARVDFDKVVEHLKYDTDVYTLPVEQWGNLGGKLALNSLQAGSILVIDHQIPESRADMSFEKLHRMNGMPLSSASSPINKDDTKESDEEGMIEEKDGFNNGLCWIDGIKSSNTRIADFRHHNGKKHFKDADSIASMIANVPYHVPMPDEKVFLHAPLYKTKRVILHSDYTLPNPDHLVYTLCHGQPVCLAEKKNSMRSDFASPVTLQLKKLDLVDLNNMSLIPSFLFRLHNMLILEEFKQRFDTDASDHLLRQALTSGVVSSDNYQRLELLGDSVLKLIVTSVLFSMFPGEDEGKLSACRSQVVSNKNLCRVAKENGFEKYLWHSKFHRKSWLPPSKGWEIEGYHAPDQNIEHKPVISDKMYADLIESVLGACYLSSGIEGAVRFFNRLGILNAPNFTGWDSLQNLWETHPQFLNMCEKPPPLPLEANTQKRLEDTIGYRYSNSYLIAAALISPGSQESASNSKKNNSFFLKNYEGLEFLGDSLIDIFITEHYYFWEPELSPGEITLVKHIAVSNAVLGLISVRKGLDSHFLYGQQTALDAAKEYKEKLEGYIEKTQRRSEKYPDNPKAKAESWLDIPPECWYKAKAPKWLGDIVESLIGSVFVDSKWDFEAARAAFSRIIHPFIKKFIVPGDVTIHPVIRAQILIQSWGCTQFTFKPIASLAKSKLKESKDSTGEDKNSQQEDGRESHTCLLQLHKITFAQGVDSSISRARYLAAKEFVRKYSHFGSEAAIQKICTCRNSDSQIDSDASMFSNGVSDFGDIGVDSQIAQVCKADDISFVEESQETLVAPSQFNDFSSEDEGAGPKLPIKRGREETPPRHTRF</sequence>
<feature type="region of interest" description="Disordered" evidence="6">
    <location>
        <begin position="812"/>
        <end position="866"/>
    </location>
</feature>
<dbReference type="InterPro" id="IPR036389">
    <property type="entry name" value="RNase_III_sf"/>
</dbReference>
<dbReference type="Pfam" id="PF00636">
    <property type="entry name" value="Ribonuclease_3"/>
    <property type="match status" value="2"/>
</dbReference>
<dbReference type="Gene3D" id="3.40.50.300">
    <property type="entry name" value="P-loop containing nucleotide triphosphate hydrolases"/>
    <property type="match status" value="1"/>
</dbReference>
<feature type="region of interest" description="Disordered" evidence="6">
    <location>
        <begin position="990"/>
        <end position="1019"/>
    </location>
</feature>
<dbReference type="PROSITE" id="PS50142">
    <property type="entry name" value="RNASE_3_2"/>
    <property type="match status" value="2"/>
</dbReference>
<dbReference type="InterPro" id="IPR027417">
    <property type="entry name" value="P-loop_NTPase"/>
</dbReference>
<feature type="compositionally biased region" description="Low complexity" evidence="6">
    <location>
        <begin position="990"/>
        <end position="1009"/>
    </location>
</feature>
<dbReference type="OrthoDB" id="416741at2759"/>
<dbReference type="GO" id="GO:0006396">
    <property type="term" value="P:RNA processing"/>
    <property type="evidence" value="ECO:0007669"/>
    <property type="project" value="InterPro"/>
</dbReference>
<dbReference type="InterPro" id="IPR000999">
    <property type="entry name" value="RNase_III_dom"/>
</dbReference>
<comment type="caution">
    <text evidence="8">The sequence shown here is derived from an EMBL/GenBank/DDBJ whole genome shotgun (WGS) entry which is preliminary data.</text>
</comment>
<protein>
    <submittedName>
        <fullName evidence="8">Dicer-like protein 1</fullName>
    </submittedName>
</protein>
<keyword evidence="4" id="KW-0347">Helicase</keyword>
<evidence type="ECO:0000256" key="1">
    <source>
        <dbReference type="ARBA" id="ARBA00022737"/>
    </source>
</evidence>
<dbReference type="InterPro" id="IPR038248">
    <property type="entry name" value="Dicer_dimer_sf"/>
</dbReference>
<dbReference type="EMBL" id="JANBPU010000001">
    <property type="protein sequence ID" value="KAJ1922342.1"/>
    <property type="molecule type" value="Genomic_DNA"/>
</dbReference>
<feature type="region of interest" description="Disordered" evidence="6">
    <location>
        <begin position="1033"/>
        <end position="1101"/>
    </location>
</feature>
<evidence type="ECO:0000313" key="9">
    <source>
        <dbReference type="Proteomes" id="UP001150538"/>
    </source>
</evidence>
<accession>A0A9W8A7V2</accession>
<dbReference type="GO" id="GO:0004386">
    <property type="term" value="F:helicase activity"/>
    <property type="evidence" value="ECO:0007669"/>
    <property type="project" value="UniProtKB-KW"/>
</dbReference>
<dbReference type="InterPro" id="IPR005034">
    <property type="entry name" value="Dicer_dimerisation"/>
</dbReference>